<keyword evidence="11" id="KW-1185">Reference proteome</keyword>
<evidence type="ECO:0000256" key="2">
    <source>
        <dbReference type="ARBA" id="ARBA00022475"/>
    </source>
</evidence>
<keyword evidence="9 10" id="KW-0807">Transducer</keyword>
<evidence type="ECO:0000256" key="4">
    <source>
        <dbReference type="ARBA" id="ARBA00022692"/>
    </source>
</evidence>
<proteinExistence type="inferred from homology"/>
<organism evidence="11 12">
    <name type="scientific">Spodoptera frugiperda</name>
    <name type="common">Fall armyworm</name>
    <dbReference type="NCBI Taxonomy" id="7108"/>
    <lineage>
        <taxon>Eukaryota</taxon>
        <taxon>Metazoa</taxon>
        <taxon>Ecdysozoa</taxon>
        <taxon>Arthropoda</taxon>
        <taxon>Hexapoda</taxon>
        <taxon>Insecta</taxon>
        <taxon>Pterygota</taxon>
        <taxon>Neoptera</taxon>
        <taxon>Endopterygota</taxon>
        <taxon>Lepidoptera</taxon>
        <taxon>Glossata</taxon>
        <taxon>Ditrysia</taxon>
        <taxon>Noctuoidea</taxon>
        <taxon>Noctuidae</taxon>
        <taxon>Amphipyrinae</taxon>
        <taxon>Spodoptera</taxon>
    </lineage>
</organism>
<dbReference type="GO" id="GO:0005549">
    <property type="term" value="F:odorant binding"/>
    <property type="evidence" value="ECO:0007669"/>
    <property type="project" value="InterPro"/>
</dbReference>
<evidence type="ECO:0000256" key="8">
    <source>
        <dbReference type="ARBA" id="ARBA00023170"/>
    </source>
</evidence>
<dbReference type="GO" id="GO:0007165">
    <property type="term" value="P:signal transduction"/>
    <property type="evidence" value="ECO:0007669"/>
    <property type="project" value="UniProtKB-KW"/>
</dbReference>
<dbReference type="PANTHER" id="PTHR21137:SF35">
    <property type="entry name" value="ODORANT RECEPTOR 19A-RELATED"/>
    <property type="match status" value="1"/>
</dbReference>
<comment type="subcellular location">
    <subcellularLocation>
        <location evidence="1 10">Cell membrane</location>
        <topology evidence="1 10">Multi-pass membrane protein</topology>
    </subcellularLocation>
</comment>
<dbReference type="Pfam" id="PF02949">
    <property type="entry name" value="7tm_6"/>
    <property type="match status" value="1"/>
</dbReference>
<dbReference type="SMR" id="A0A9R0EI47"/>
<evidence type="ECO:0000256" key="5">
    <source>
        <dbReference type="ARBA" id="ARBA00022725"/>
    </source>
</evidence>
<keyword evidence="7 10" id="KW-0472">Membrane</keyword>
<keyword evidence="5 10" id="KW-0552">Olfaction</keyword>
<comment type="caution">
    <text evidence="10">Lacks conserved residue(s) required for the propagation of feature annotation.</text>
</comment>
<feature type="transmembrane region" description="Helical" evidence="10">
    <location>
        <begin position="146"/>
        <end position="169"/>
    </location>
</feature>
<keyword evidence="8 10" id="KW-0675">Receptor</keyword>
<dbReference type="AlphaFoldDB" id="A0A9R0EI47"/>
<keyword evidence="2" id="KW-1003">Cell membrane</keyword>
<dbReference type="GO" id="GO:0004984">
    <property type="term" value="F:olfactory receptor activity"/>
    <property type="evidence" value="ECO:0007669"/>
    <property type="project" value="InterPro"/>
</dbReference>
<evidence type="ECO:0000313" key="11">
    <source>
        <dbReference type="Proteomes" id="UP000829999"/>
    </source>
</evidence>
<feature type="transmembrane region" description="Helical" evidence="10">
    <location>
        <begin position="323"/>
        <end position="344"/>
    </location>
</feature>
<dbReference type="PANTHER" id="PTHR21137">
    <property type="entry name" value="ODORANT RECEPTOR"/>
    <property type="match status" value="1"/>
</dbReference>
<evidence type="ECO:0000256" key="10">
    <source>
        <dbReference type="RuleBase" id="RU351113"/>
    </source>
</evidence>
<dbReference type="OrthoDB" id="7256251at2759"/>
<sequence>MKVFKEKIRNYLEIKSYVDDPIGAAMAMVSSIQKLVGIHNVFGDDKRSFTVLSVFATLLFAGSFIYVGQLSQLIYLVQVFPDKVETFKTMNCISASSVPLSKFVFMWSARSRLKTVFELSRYGLSSIPEGSASKKRMLSTLQRARYVSWLVVANEAFTHVTYLLMPFLFTVFGNDRYLPTTPGETYGLSPKYETPFYEITFVLTCVATAFSAINQTGYIVLFVTLICHELGHFYAITEALDEIHTILIKNERSPNEGEETERERKSVDELIIFCVKHHQFLMHYHGKIRELYKMIFGAHFLSMTVVLVTTLQTMNAWDVRNTILTGVTGIMPLFLYCFGGEMLISAGLEMSTSVYGCGWELMEAKQARVILLMLCLSQRPLYLTAADIFVMNRETFGDVAQVVYKIYAVFN</sequence>
<dbReference type="GeneID" id="118266112"/>
<dbReference type="GO" id="GO:0005886">
    <property type="term" value="C:plasma membrane"/>
    <property type="evidence" value="ECO:0007669"/>
    <property type="project" value="UniProtKB-SubCell"/>
</dbReference>
<keyword evidence="4 10" id="KW-0812">Transmembrane</keyword>
<evidence type="ECO:0000313" key="12">
    <source>
        <dbReference type="RefSeq" id="XP_035435381.2"/>
    </source>
</evidence>
<feature type="transmembrane region" description="Helical" evidence="10">
    <location>
        <begin position="21"/>
        <end position="42"/>
    </location>
</feature>
<comment type="similarity">
    <text evidence="10">Belongs to the insect chemoreceptor superfamily. Heteromeric odorant receptor channel (TC 1.A.69) family.</text>
</comment>
<evidence type="ECO:0000256" key="6">
    <source>
        <dbReference type="ARBA" id="ARBA00022989"/>
    </source>
</evidence>
<feature type="transmembrane region" description="Helical" evidence="10">
    <location>
        <begin position="291"/>
        <end position="311"/>
    </location>
</feature>
<reference evidence="12" key="1">
    <citation type="submission" date="2025-08" db="UniProtKB">
        <authorList>
            <consortium name="RefSeq"/>
        </authorList>
    </citation>
    <scope>IDENTIFICATION</scope>
    <source>
        <tissue evidence="12">Whole larval tissue</tissue>
    </source>
</reference>
<dbReference type="RefSeq" id="XP_035435381.2">
    <property type="nucleotide sequence ID" value="XM_035579488.2"/>
</dbReference>
<dbReference type="InterPro" id="IPR004117">
    <property type="entry name" value="7tm6_olfct_rcpt"/>
</dbReference>
<evidence type="ECO:0000256" key="3">
    <source>
        <dbReference type="ARBA" id="ARBA00022606"/>
    </source>
</evidence>
<dbReference type="Proteomes" id="UP000829999">
    <property type="component" value="Chromosome 7"/>
</dbReference>
<accession>A0A9R0EI47</accession>
<keyword evidence="3 10" id="KW-0716">Sensory transduction</keyword>
<gene>
    <name evidence="12" type="primary">LOC118266112</name>
</gene>
<evidence type="ECO:0000256" key="7">
    <source>
        <dbReference type="ARBA" id="ARBA00023136"/>
    </source>
</evidence>
<evidence type="ECO:0000256" key="1">
    <source>
        <dbReference type="ARBA" id="ARBA00004651"/>
    </source>
</evidence>
<name>A0A9R0EI47_SPOFR</name>
<feature type="transmembrane region" description="Helical" evidence="10">
    <location>
        <begin position="199"/>
        <end position="226"/>
    </location>
</feature>
<keyword evidence="6 10" id="KW-1133">Transmembrane helix</keyword>
<dbReference type="CTD" id="100379305"/>
<evidence type="ECO:0000256" key="9">
    <source>
        <dbReference type="ARBA" id="ARBA00023224"/>
    </source>
</evidence>
<protein>
    <recommendedName>
        <fullName evidence="10">Odorant receptor</fullName>
    </recommendedName>
</protein>